<dbReference type="AlphaFoldDB" id="A1S0Q5"/>
<dbReference type="PIRSF" id="PIRSF006060">
    <property type="entry name" value="AA_transporter"/>
    <property type="match status" value="1"/>
</dbReference>
<feature type="transmembrane region" description="Helical" evidence="5">
    <location>
        <begin position="152"/>
        <end position="175"/>
    </location>
</feature>
<feature type="transmembrane region" description="Helical" evidence="5">
    <location>
        <begin position="480"/>
        <end position="499"/>
    </location>
</feature>
<dbReference type="KEGG" id="tpe:Tpen_1640"/>
<feature type="transmembrane region" description="Helical" evidence="5">
    <location>
        <begin position="335"/>
        <end position="354"/>
    </location>
</feature>
<dbReference type="InterPro" id="IPR052962">
    <property type="entry name" value="AA_Transporter_AGT"/>
</dbReference>
<evidence type="ECO:0000256" key="1">
    <source>
        <dbReference type="ARBA" id="ARBA00004141"/>
    </source>
</evidence>
<keyword evidence="2 5" id="KW-0812">Transmembrane</keyword>
<evidence type="ECO:0000256" key="4">
    <source>
        <dbReference type="ARBA" id="ARBA00023136"/>
    </source>
</evidence>
<dbReference type="EnsemblBacteria" id="ABL79035">
    <property type="protein sequence ID" value="ABL79035"/>
    <property type="gene ID" value="Tpen_1640"/>
</dbReference>
<proteinExistence type="predicted"/>
<keyword evidence="4 5" id="KW-0472">Membrane</keyword>
<dbReference type="Proteomes" id="UP000000641">
    <property type="component" value="Chromosome"/>
</dbReference>
<dbReference type="HOGENOM" id="CLU_007946_15_12_2"/>
<dbReference type="InterPro" id="IPR002293">
    <property type="entry name" value="AA/rel_permease1"/>
</dbReference>
<sequence length="503" mass="53461">MSKLRRELGLLELVGISVGGIIGSGIFMMPSLTLSTAGLSALLAWILAGVAMTVVALVFAELGSAFGDTGGPYVYARAAFGRTVGFLVGWGYYVSCVLTVSAVTAAFVSYLGFFVPGLVEGQRLTPVGVLAGLAFLWFLTLLNYVGVKYGGLYASATTLLKVFALAIFAAAGLAYPEPSRFNVLEGLDAVSLGLAVSLAVWPYMGFESVTIPVEEVKKPQRDVPLSIILSMGIVTAVYVLIVLSFLSLLDWKSLGLAQGDWGSLANLSSPLSDVARSRGLLAVAVAVMLGAVFSTGGASGVWLLDSGRFPYAFSQAGDLPKVLGKVHDRYGTPHVGLLLSSIVASAVLVLLPLFPAIALLGVMTSIVPYAVSSLGLAVLRGRGDYRPAFRNPFGKLVAYVSFVFSTLVAYWSCWPWTLVGALLTLAVVPVFARVAGVGLRREDLWYFAYLSGLSVVSLLGDPYFEYYNFLPVHPLGVFKTPVDIAVLVVFASAFFFYVARTRR</sequence>
<dbReference type="STRING" id="368408.Tpen_1640"/>
<dbReference type="PANTHER" id="PTHR47547:SF1">
    <property type="entry name" value="ASPARTATE-PROTON SYMPORTER"/>
    <property type="match status" value="1"/>
</dbReference>
<feature type="transmembrane region" description="Helical" evidence="5">
    <location>
        <begin position="360"/>
        <end position="381"/>
    </location>
</feature>
<dbReference type="PANTHER" id="PTHR47547">
    <property type="match status" value="1"/>
</dbReference>
<feature type="transmembrane region" description="Helical" evidence="5">
    <location>
        <begin position="444"/>
        <end position="460"/>
    </location>
</feature>
<feature type="transmembrane region" description="Helical" evidence="5">
    <location>
        <begin position="280"/>
        <end position="304"/>
    </location>
</feature>
<keyword evidence="7" id="KW-1185">Reference proteome</keyword>
<dbReference type="EMBL" id="CP000505">
    <property type="protein sequence ID" value="ABL79035.1"/>
    <property type="molecule type" value="Genomic_DNA"/>
</dbReference>
<feature type="transmembrane region" description="Helical" evidence="5">
    <location>
        <begin position="42"/>
        <end position="63"/>
    </location>
</feature>
<evidence type="ECO:0000256" key="5">
    <source>
        <dbReference type="SAM" id="Phobius"/>
    </source>
</evidence>
<keyword evidence="3 5" id="KW-1133">Transmembrane helix</keyword>
<evidence type="ECO:0000256" key="3">
    <source>
        <dbReference type="ARBA" id="ARBA00022989"/>
    </source>
</evidence>
<dbReference type="GO" id="GO:0022857">
    <property type="term" value="F:transmembrane transporter activity"/>
    <property type="evidence" value="ECO:0007669"/>
    <property type="project" value="InterPro"/>
</dbReference>
<dbReference type="GO" id="GO:0016020">
    <property type="term" value="C:membrane"/>
    <property type="evidence" value="ECO:0007669"/>
    <property type="project" value="UniProtKB-SubCell"/>
</dbReference>
<feature type="transmembrane region" description="Helical" evidence="5">
    <location>
        <begin position="124"/>
        <end position="145"/>
    </location>
</feature>
<dbReference type="eggNOG" id="arCOG00009">
    <property type="taxonomic scope" value="Archaea"/>
</dbReference>
<evidence type="ECO:0000313" key="6">
    <source>
        <dbReference type="EMBL" id="ABL79035.1"/>
    </source>
</evidence>
<reference evidence="7" key="1">
    <citation type="journal article" date="2008" name="J. Bacteriol.">
        <title>Genome sequence of Thermofilum pendens reveals an exceptional loss of biosynthetic pathways without genome reduction.</title>
        <authorList>
            <person name="Anderson I."/>
            <person name="Rodriguez J."/>
            <person name="Susanti D."/>
            <person name="Porat I."/>
            <person name="Reich C."/>
            <person name="Ulrich L.E."/>
            <person name="Elkins J.G."/>
            <person name="Mavromatis K."/>
            <person name="Lykidis A."/>
            <person name="Kim E."/>
            <person name="Thompson L.S."/>
            <person name="Nolan M."/>
            <person name="Land M."/>
            <person name="Copeland A."/>
            <person name="Lapidus A."/>
            <person name="Lucas S."/>
            <person name="Detter C."/>
            <person name="Zhulin I.B."/>
            <person name="Olsen G.J."/>
            <person name="Whitman W."/>
            <person name="Mukhopadhyay B."/>
            <person name="Bristow J."/>
            <person name="Kyrpides N."/>
        </authorList>
    </citation>
    <scope>NUCLEOTIDE SEQUENCE [LARGE SCALE GENOMIC DNA]</scope>
    <source>
        <strain evidence="7">DSM 2475 / Hrk 5</strain>
    </source>
</reference>
<protein>
    <submittedName>
        <fullName evidence="6">Amino acid permease-associated region</fullName>
    </submittedName>
</protein>
<accession>A1S0Q5</accession>
<organism evidence="6 7">
    <name type="scientific">Thermofilum pendens (strain DSM 2475 / Hrk 5)</name>
    <dbReference type="NCBI Taxonomy" id="368408"/>
    <lineage>
        <taxon>Archaea</taxon>
        <taxon>Thermoproteota</taxon>
        <taxon>Thermoprotei</taxon>
        <taxon>Thermofilales</taxon>
        <taxon>Thermofilaceae</taxon>
        <taxon>Thermofilum</taxon>
    </lineage>
</organism>
<dbReference type="Pfam" id="PF13520">
    <property type="entry name" value="AA_permease_2"/>
    <property type="match status" value="1"/>
</dbReference>
<feature type="transmembrane region" description="Helical" evidence="5">
    <location>
        <begin position="393"/>
        <end position="412"/>
    </location>
</feature>
<dbReference type="OrthoDB" id="43026at2157"/>
<feature type="transmembrane region" description="Helical" evidence="5">
    <location>
        <begin position="227"/>
        <end position="249"/>
    </location>
</feature>
<name>A1S0Q5_THEPD</name>
<evidence type="ECO:0000256" key="2">
    <source>
        <dbReference type="ARBA" id="ARBA00022692"/>
    </source>
</evidence>
<comment type="subcellular location">
    <subcellularLocation>
        <location evidence="1">Membrane</location>
        <topology evidence="1">Multi-pass membrane protein</topology>
    </subcellularLocation>
</comment>
<dbReference type="GeneID" id="4600919"/>
<feature type="transmembrane region" description="Helical" evidence="5">
    <location>
        <begin position="187"/>
        <end position="206"/>
    </location>
</feature>
<feature type="transmembrane region" description="Helical" evidence="5">
    <location>
        <begin position="9"/>
        <end position="30"/>
    </location>
</feature>
<feature type="transmembrane region" description="Helical" evidence="5">
    <location>
        <begin position="84"/>
        <end position="112"/>
    </location>
</feature>
<feature type="transmembrane region" description="Helical" evidence="5">
    <location>
        <begin position="418"/>
        <end position="437"/>
    </location>
</feature>
<evidence type="ECO:0000313" key="7">
    <source>
        <dbReference type="Proteomes" id="UP000000641"/>
    </source>
</evidence>
<gene>
    <name evidence="6" type="ordered locus">Tpen_1640</name>
</gene>
<dbReference type="RefSeq" id="WP_011753300.1">
    <property type="nucleotide sequence ID" value="NC_008698.1"/>
</dbReference>
<dbReference type="Gene3D" id="1.20.1740.10">
    <property type="entry name" value="Amino acid/polyamine transporter I"/>
    <property type="match status" value="1"/>
</dbReference>